<accession>A0A0F7U0Y0</accession>
<dbReference type="AlphaFoldDB" id="A0A0F7U0Y0"/>
<dbReference type="EMBL" id="CDHK01000018">
    <property type="protein sequence ID" value="CEJ62584.1"/>
    <property type="molecule type" value="Genomic_DNA"/>
</dbReference>
<keyword evidence="2" id="KW-1185">Reference proteome</keyword>
<proteinExistence type="predicted"/>
<evidence type="ECO:0000313" key="2">
    <source>
        <dbReference type="Proteomes" id="UP000042958"/>
    </source>
</evidence>
<dbReference type="Proteomes" id="UP000042958">
    <property type="component" value="Unassembled WGS sequence"/>
</dbReference>
<reference evidence="2" key="1">
    <citation type="journal article" date="2015" name="Genome Announc.">
        <title>Draft genome sequence of the fungus Penicillium brasilianum MG11.</title>
        <authorList>
            <person name="Horn F."/>
            <person name="Linde J."/>
            <person name="Mattern D.J."/>
            <person name="Walther G."/>
            <person name="Guthke R."/>
            <person name="Brakhage A.A."/>
            <person name="Valiante V."/>
        </authorList>
    </citation>
    <scope>NUCLEOTIDE SEQUENCE [LARGE SCALE GENOMIC DNA]</scope>
    <source>
        <strain evidence="2">MG11</strain>
    </source>
</reference>
<name>A0A0F7U0Y0_PENBI</name>
<organism evidence="1 2">
    <name type="scientific">Penicillium brasilianum</name>
    <dbReference type="NCBI Taxonomy" id="104259"/>
    <lineage>
        <taxon>Eukaryota</taxon>
        <taxon>Fungi</taxon>
        <taxon>Dikarya</taxon>
        <taxon>Ascomycota</taxon>
        <taxon>Pezizomycotina</taxon>
        <taxon>Eurotiomycetes</taxon>
        <taxon>Eurotiomycetidae</taxon>
        <taxon>Eurotiales</taxon>
        <taxon>Aspergillaceae</taxon>
        <taxon>Penicillium</taxon>
    </lineage>
</organism>
<gene>
    <name evidence="1" type="ORF">PMG11_11081</name>
</gene>
<evidence type="ECO:0000313" key="1">
    <source>
        <dbReference type="EMBL" id="CEJ62584.1"/>
    </source>
</evidence>
<sequence>MDWFKDGSVLESEVEVFTRNPTIEPYSVIKPNMSDKPPDGGWRTTSWQDFEEFTRLVCDNQGHSSHTLNSIPSMAASAAAIQVQRCEVQQSLSIFQRPAASFVRPLG</sequence>
<protein>
    <submittedName>
        <fullName evidence="1">Uncharacterized protein</fullName>
    </submittedName>
</protein>